<gene>
    <name evidence="1" type="ORF">F7731_20875</name>
</gene>
<comment type="caution">
    <text evidence="1">The sequence shown here is derived from an EMBL/GenBank/DDBJ whole genome shotgun (WGS) entry which is preliminary data.</text>
</comment>
<accession>A0A6L3V030</accession>
<dbReference type="PROSITE" id="PS51257">
    <property type="entry name" value="PROKAR_LIPOPROTEIN"/>
    <property type="match status" value="1"/>
</dbReference>
<sequence length="187" mass="20863">MKAKALLAGILTTAVLTGCGVTNKGVNDTAFRNRNVTEPTRVNNPITNDNRFNTDRNFTNTDLTPVRNNTGFNNNSRMRVADEVADRIVALPEVDKANVIVTNDNAYVSARLVNNTNGLSRDVERKIADQVKAADPNINDVYCSVNPGFYNQMTNYSNNIRNGRPVEGFYNDFTTSVRQVFPDHFNR</sequence>
<evidence type="ECO:0000313" key="2">
    <source>
        <dbReference type="Proteomes" id="UP000481030"/>
    </source>
</evidence>
<dbReference type="GO" id="GO:0030435">
    <property type="term" value="P:sporulation resulting in formation of a cellular spore"/>
    <property type="evidence" value="ECO:0007669"/>
    <property type="project" value="InterPro"/>
</dbReference>
<protein>
    <submittedName>
        <fullName evidence="1">YhcN/YlaJ family sporulation lipoprotein</fullName>
    </submittedName>
</protein>
<dbReference type="InterPro" id="IPR014247">
    <property type="entry name" value="Spore_lipoprot_YhcN/YlaJ"/>
</dbReference>
<dbReference type="Pfam" id="PF09580">
    <property type="entry name" value="Spore_YhcN_YlaJ"/>
    <property type="match status" value="1"/>
</dbReference>
<dbReference type="AlphaFoldDB" id="A0A6L3V030"/>
<keyword evidence="2" id="KW-1185">Reference proteome</keyword>
<dbReference type="NCBIfam" id="TIGR02898">
    <property type="entry name" value="spore_YhcN_YlaJ"/>
    <property type="match status" value="1"/>
</dbReference>
<proteinExistence type="predicted"/>
<keyword evidence="1" id="KW-0449">Lipoprotein</keyword>
<dbReference type="InterPro" id="IPR019076">
    <property type="entry name" value="Spore_lipoprot_YhcN/YlaJ-like"/>
</dbReference>
<reference evidence="1 2" key="1">
    <citation type="journal article" date="2016" name="Antonie Van Leeuwenhoek">
        <title>Bacillus depressus sp. nov., isolated from soil of a sunflower field.</title>
        <authorList>
            <person name="Wei X."/>
            <person name="Xin D."/>
            <person name="Xin Y."/>
            <person name="Zhang H."/>
            <person name="Wang T."/>
            <person name="Zhang J."/>
        </authorList>
    </citation>
    <scope>NUCLEOTIDE SEQUENCE [LARGE SCALE GENOMIC DNA]</scope>
    <source>
        <strain evidence="1 2">BZ1</strain>
    </source>
</reference>
<dbReference type="RefSeq" id="WP_151536726.1">
    <property type="nucleotide sequence ID" value="NZ_WBOS01000015.1"/>
</dbReference>
<name>A0A6L3V030_9BACI</name>
<dbReference type="EMBL" id="WBOS01000015">
    <property type="protein sequence ID" value="KAB2330234.1"/>
    <property type="molecule type" value="Genomic_DNA"/>
</dbReference>
<organism evidence="1 2">
    <name type="scientific">Cytobacillus depressus</name>
    <dbReference type="NCBI Taxonomy" id="1602942"/>
    <lineage>
        <taxon>Bacteria</taxon>
        <taxon>Bacillati</taxon>
        <taxon>Bacillota</taxon>
        <taxon>Bacilli</taxon>
        <taxon>Bacillales</taxon>
        <taxon>Bacillaceae</taxon>
        <taxon>Cytobacillus</taxon>
    </lineage>
</organism>
<evidence type="ECO:0000313" key="1">
    <source>
        <dbReference type="EMBL" id="KAB2330234.1"/>
    </source>
</evidence>
<dbReference type="OrthoDB" id="1707228at2"/>
<dbReference type="Proteomes" id="UP000481030">
    <property type="component" value="Unassembled WGS sequence"/>
</dbReference>